<keyword evidence="3" id="KW-1185">Reference proteome</keyword>
<protein>
    <submittedName>
        <fullName evidence="2">Uncharacterized protein</fullName>
    </submittedName>
</protein>
<organism evidence="2 3">
    <name type="scientific">Ostreobium quekettii</name>
    <dbReference type="NCBI Taxonomy" id="121088"/>
    <lineage>
        <taxon>Eukaryota</taxon>
        <taxon>Viridiplantae</taxon>
        <taxon>Chlorophyta</taxon>
        <taxon>core chlorophytes</taxon>
        <taxon>Ulvophyceae</taxon>
        <taxon>TCBD clade</taxon>
        <taxon>Bryopsidales</taxon>
        <taxon>Ostreobineae</taxon>
        <taxon>Ostreobiaceae</taxon>
        <taxon>Ostreobium</taxon>
    </lineage>
</organism>
<reference evidence="2" key="1">
    <citation type="submission" date="2020-12" db="EMBL/GenBank/DDBJ databases">
        <authorList>
            <person name="Iha C."/>
        </authorList>
    </citation>
    <scope>NUCLEOTIDE SEQUENCE</scope>
</reference>
<evidence type="ECO:0000313" key="2">
    <source>
        <dbReference type="EMBL" id="CAD7697386.1"/>
    </source>
</evidence>
<dbReference type="AlphaFoldDB" id="A0A8S1IR40"/>
<proteinExistence type="predicted"/>
<accession>A0A8S1IR40</accession>
<evidence type="ECO:0000313" key="3">
    <source>
        <dbReference type="Proteomes" id="UP000708148"/>
    </source>
</evidence>
<feature type="region of interest" description="Disordered" evidence="1">
    <location>
        <begin position="1"/>
        <end position="41"/>
    </location>
</feature>
<sequence>MPASVRAPALRGAPGPTLGSLHGKVHERSTGRAPVTHRAHGQTAARCDSELAVILHWILSSNWQSITGLLEHTRNAKYDCSGVWTKQNSFWRIIL</sequence>
<dbReference type="EMBL" id="CAJHUC010000651">
    <property type="protein sequence ID" value="CAD7697386.1"/>
    <property type="molecule type" value="Genomic_DNA"/>
</dbReference>
<name>A0A8S1IR40_9CHLO</name>
<gene>
    <name evidence="2" type="ORF">OSTQU699_LOCUS2747</name>
</gene>
<comment type="caution">
    <text evidence="2">The sequence shown here is derived from an EMBL/GenBank/DDBJ whole genome shotgun (WGS) entry which is preliminary data.</text>
</comment>
<dbReference type="Proteomes" id="UP000708148">
    <property type="component" value="Unassembled WGS sequence"/>
</dbReference>
<evidence type="ECO:0000256" key="1">
    <source>
        <dbReference type="SAM" id="MobiDB-lite"/>
    </source>
</evidence>